<dbReference type="InterPro" id="IPR008780">
    <property type="entry name" value="Plasmodium_Vir"/>
</dbReference>
<dbReference type="AlphaFoldDB" id="A0A1A8XCV4"/>
<protein>
    <submittedName>
        <fullName evidence="1">PIR Superfamily Protein</fullName>
    </submittedName>
</protein>
<evidence type="ECO:0000313" key="1">
    <source>
        <dbReference type="EMBL" id="SBT02134.1"/>
    </source>
</evidence>
<sequence length="329" mass="38678">MEDDTEIFKYFHLHTSDEEYSKQYPLGETYSDTCSYKEQGWEQYHTNVCEKLKKLIQYFNLKKTSRALNEDSKYIEYLNFLLHFHVKNDKNSKFDPSSFYEIIKKGSPRFFWYNFHINIRNIEENMFTQLKLLYNMYEQYYKIYNIYYVPSSDSNSNCISYANTCVSLYNSVINTCKTPDDSNFCIALDTFKKTYDELKSQRKCGNVELPSLSSYEDVTIVQKGLQASKGLGTENGDIPDYISAPEQRQPSTQKETPFAIFGTALGLGLFIPSLYRFTPLGPWFRRLIQRNNITTENLEEEIYPLLHNSANDNRNPNIQQYNIAYNSIE</sequence>
<dbReference type="Proteomes" id="UP000078546">
    <property type="component" value="Unassembled WGS sequence"/>
</dbReference>
<evidence type="ECO:0000313" key="2">
    <source>
        <dbReference type="Proteomes" id="UP000078546"/>
    </source>
</evidence>
<reference evidence="2" key="1">
    <citation type="submission" date="2016-05" db="EMBL/GenBank/DDBJ databases">
        <authorList>
            <person name="Naeem Raeece"/>
        </authorList>
    </citation>
    <scope>NUCLEOTIDE SEQUENCE [LARGE SCALE GENOMIC DNA]</scope>
</reference>
<dbReference type="EMBL" id="FLQV01003116">
    <property type="protein sequence ID" value="SBT02134.1"/>
    <property type="molecule type" value="Genomic_DNA"/>
</dbReference>
<accession>A0A1A8XCV4</accession>
<gene>
    <name evidence="1" type="ORF">POVCU1_073410</name>
</gene>
<organism evidence="1 2">
    <name type="scientific">Plasmodium ovale curtisi</name>
    <dbReference type="NCBI Taxonomy" id="864141"/>
    <lineage>
        <taxon>Eukaryota</taxon>
        <taxon>Sar</taxon>
        <taxon>Alveolata</taxon>
        <taxon>Apicomplexa</taxon>
        <taxon>Aconoidasida</taxon>
        <taxon>Haemosporida</taxon>
        <taxon>Plasmodiidae</taxon>
        <taxon>Plasmodium</taxon>
        <taxon>Plasmodium (Plasmodium)</taxon>
    </lineage>
</organism>
<proteinExistence type="predicted"/>
<name>A0A1A8XCV4_PLAOA</name>
<dbReference type="Pfam" id="PF05795">
    <property type="entry name" value="Plasmodium_Vir"/>
    <property type="match status" value="1"/>
</dbReference>